<dbReference type="PANTHER" id="PTHR23513:SF11">
    <property type="entry name" value="STAPHYLOFERRIN A TRANSPORTER"/>
    <property type="match status" value="1"/>
</dbReference>
<feature type="transmembrane region" description="Helical" evidence="7">
    <location>
        <begin position="268"/>
        <end position="289"/>
    </location>
</feature>
<feature type="transmembrane region" description="Helical" evidence="7">
    <location>
        <begin position="155"/>
        <end position="178"/>
    </location>
</feature>
<feature type="transmembrane region" description="Helical" evidence="7">
    <location>
        <begin position="93"/>
        <end position="114"/>
    </location>
</feature>
<sequence>MTAAIDKATSKTVKATSSWSPLKNKLFRALWLATVASNIGTWMHDVGAGWMMTSLSSDPFMVAMVQAATSLPMFLFALPSGVLADIVDRRKYLLFAQIWMLATAAGLSALAFVGLVTPEILLGATFLLGVGAAMAAPPFQAIVPELVPKEDLASAVALNSLGINISRAIGPALAGLILSFAGPAVVFMLNALSVLGVVAVLYFWKTTPRVQRLPAEHFLPAVRAGLRYVHAAPVLRVVLIRAVAFFTFGSAAWSLLPLVARNELGLGAGGYGILLACIGVGAVTGAVLLPRLRKRFSTDALAIGATLLFAVSMLALAMLKNAVLLGIVLLFSGFAWIAMLSILNVGAQRSSAGWVKARALAVYLVVFFGAMAAGSAIWGQTAGKFGTPTALIIAAIGMVLSCATALRWKLDLTPDLNLAPSIHLQRETMSDEPAHDSGPVMINVEYRIAAENAEHFKKAIHAMRHVRRRGGALTWGIFEDIALPGRYVETFVVESWLEHLRQHDRFTENDKAIMLRAHSFHQGPDAPVVQHLIAPS</sequence>
<feature type="transmembrane region" description="Helical" evidence="7">
    <location>
        <begin position="385"/>
        <end position="406"/>
    </location>
</feature>
<evidence type="ECO:0000313" key="10">
    <source>
        <dbReference type="Proteomes" id="UP001596379"/>
    </source>
</evidence>
<keyword evidence="10" id="KW-1185">Reference proteome</keyword>
<dbReference type="InterPro" id="IPR010290">
    <property type="entry name" value="TM_effector"/>
</dbReference>
<dbReference type="Gene3D" id="1.20.1250.20">
    <property type="entry name" value="MFS general substrate transporter like domains"/>
    <property type="match status" value="1"/>
</dbReference>
<feature type="domain" description="Major facilitator superfamily (MFS) profile" evidence="8">
    <location>
        <begin position="26"/>
        <end position="413"/>
    </location>
</feature>
<feature type="transmembrane region" description="Helical" evidence="7">
    <location>
        <begin position="359"/>
        <end position="379"/>
    </location>
</feature>
<reference evidence="10" key="1">
    <citation type="journal article" date="2019" name="Int. J. Syst. Evol. Microbiol.">
        <title>The Global Catalogue of Microorganisms (GCM) 10K type strain sequencing project: providing services to taxonomists for standard genome sequencing and annotation.</title>
        <authorList>
            <consortium name="The Broad Institute Genomics Platform"/>
            <consortium name="The Broad Institute Genome Sequencing Center for Infectious Disease"/>
            <person name="Wu L."/>
            <person name="Ma J."/>
        </authorList>
    </citation>
    <scope>NUCLEOTIDE SEQUENCE [LARGE SCALE GENOMIC DNA]</scope>
    <source>
        <strain evidence="10">CCUG 36956</strain>
    </source>
</reference>
<dbReference type="InterPro" id="IPR020846">
    <property type="entry name" value="MFS_dom"/>
</dbReference>
<feature type="transmembrane region" description="Helical" evidence="7">
    <location>
        <begin position="301"/>
        <end position="319"/>
    </location>
</feature>
<dbReference type="PANTHER" id="PTHR23513">
    <property type="entry name" value="INTEGRAL MEMBRANE EFFLUX PROTEIN-RELATED"/>
    <property type="match status" value="1"/>
</dbReference>
<comment type="caution">
    <text evidence="9">The sequence shown here is derived from an EMBL/GenBank/DDBJ whole genome shotgun (WGS) entry which is preliminary data.</text>
</comment>
<feature type="transmembrane region" description="Helical" evidence="7">
    <location>
        <begin position="233"/>
        <end position="256"/>
    </location>
</feature>
<evidence type="ECO:0000256" key="7">
    <source>
        <dbReference type="SAM" id="Phobius"/>
    </source>
</evidence>
<evidence type="ECO:0000256" key="2">
    <source>
        <dbReference type="ARBA" id="ARBA00022448"/>
    </source>
</evidence>
<dbReference type="Pfam" id="PF05977">
    <property type="entry name" value="MFS_3"/>
    <property type="match status" value="1"/>
</dbReference>
<proteinExistence type="predicted"/>
<gene>
    <name evidence="9" type="ORF">ACFQO0_12640</name>
</gene>
<keyword evidence="3" id="KW-1003">Cell membrane</keyword>
<comment type="subcellular location">
    <subcellularLocation>
        <location evidence="1">Cell membrane</location>
        <topology evidence="1">Multi-pass membrane protein</topology>
    </subcellularLocation>
</comment>
<dbReference type="SUPFAM" id="SSF103473">
    <property type="entry name" value="MFS general substrate transporter"/>
    <property type="match status" value="1"/>
</dbReference>
<evidence type="ECO:0000256" key="5">
    <source>
        <dbReference type="ARBA" id="ARBA00022989"/>
    </source>
</evidence>
<protein>
    <submittedName>
        <fullName evidence="9">MFS transporter</fullName>
    </submittedName>
</protein>
<dbReference type="Proteomes" id="UP001596379">
    <property type="component" value="Unassembled WGS sequence"/>
</dbReference>
<dbReference type="InterPro" id="IPR036259">
    <property type="entry name" value="MFS_trans_sf"/>
</dbReference>
<dbReference type="RefSeq" id="WP_382235167.1">
    <property type="nucleotide sequence ID" value="NZ_JBHTCC010000003.1"/>
</dbReference>
<keyword evidence="4 7" id="KW-0812">Transmembrane</keyword>
<evidence type="ECO:0000256" key="3">
    <source>
        <dbReference type="ARBA" id="ARBA00022475"/>
    </source>
</evidence>
<keyword evidence="6 7" id="KW-0472">Membrane</keyword>
<feature type="transmembrane region" description="Helical" evidence="7">
    <location>
        <begin position="325"/>
        <end position="347"/>
    </location>
</feature>
<keyword evidence="2" id="KW-0813">Transport</keyword>
<feature type="transmembrane region" description="Helical" evidence="7">
    <location>
        <begin position="120"/>
        <end position="143"/>
    </location>
</feature>
<dbReference type="PROSITE" id="PS50850">
    <property type="entry name" value="MFS"/>
    <property type="match status" value="1"/>
</dbReference>
<dbReference type="CDD" id="cd06173">
    <property type="entry name" value="MFS_MefA_like"/>
    <property type="match status" value="1"/>
</dbReference>
<evidence type="ECO:0000256" key="6">
    <source>
        <dbReference type="ARBA" id="ARBA00023136"/>
    </source>
</evidence>
<feature type="transmembrane region" description="Helical" evidence="7">
    <location>
        <begin position="184"/>
        <end position="204"/>
    </location>
</feature>
<evidence type="ECO:0000313" key="9">
    <source>
        <dbReference type="EMBL" id="MFC7299285.1"/>
    </source>
</evidence>
<dbReference type="EMBL" id="JBHTCC010000003">
    <property type="protein sequence ID" value="MFC7299285.1"/>
    <property type="molecule type" value="Genomic_DNA"/>
</dbReference>
<evidence type="ECO:0000259" key="8">
    <source>
        <dbReference type="PROSITE" id="PS50850"/>
    </source>
</evidence>
<organism evidence="9 10">
    <name type="scientific">Herminiimonas aquatilis</name>
    <dbReference type="NCBI Taxonomy" id="345342"/>
    <lineage>
        <taxon>Bacteria</taxon>
        <taxon>Pseudomonadati</taxon>
        <taxon>Pseudomonadota</taxon>
        <taxon>Betaproteobacteria</taxon>
        <taxon>Burkholderiales</taxon>
        <taxon>Oxalobacteraceae</taxon>
        <taxon>Herminiimonas</taxon>
    </lineage>
</organism>
<accession>A0ABW2J8D3</accession>
<evidence type="ECO:0000256" key="4">
    <source>
        <dbReference type="ARBA" id="ARBA00022692"/>
    </source>
</evidence>
<name>A0ABW2J8D3_9BURK</name>
<evidence type="ECO:0000256" key="1">
    <source>
        <dbReference type="ARBA" id="ARBA00004651"/>
    </source>
</evidence>
<keyword evidence="5 7" id="KW-1133">Transmembrane helix</keyword>
<feature type="transmembrane region" description="Helical" evidence="7">
    <location>
        <begin position="63"/>
        <end position="86"/>
    </location>
</feature>
<feature type="transmembrane region" description="Helical" evidence="7">
    <location>
        <begin position="26"/>
        <end position="43"/>
    </location>
</feature>